<comment type="subcellular location">
    <subcellularLocation>
        <location evidence="1 6">Secreted</location>
    </subcellularLocation>
</comment>
<organism evidence="7 8">
    <name type="scientific">Stephania cephalantha</name>
    <dbReference type="NCBI Taxonomy" id="152367"/>
    <lineage>
        <taxon>Eukaryota</taxon>
        <taxon>Viridiplantae</taxon>
        <taxon>Streptophyta</taxon>
        <taxon>Embryophyta</taxon>
        <taxon>Tracheophyta</taxon>
        <taxon>Spermatophyta</taxon>
        <taxon>Magnoliopsida</taxon>
        <taxon>Ranunculales</taxon>
        <taxon>Menispermaceae</taxon>
        <taxon>Menispermoideae</taxon>
        <taxon>Cissampelideae</taxon>
        <taxon>Stephania</taxon>
    </lineage>
</organism>
<dbReference type="Pfam" id="PF05938">
    <property type="entry name" value="Self-incomp_S1"/>
    <property type="match status" value="1"/>
</dbReference>
<gene>
    <name evidence="7" type="ORF">Scep_007905</name>
</gene>
<keyword evidence="8" id="KW-1185">Reference proteome</keyword>
<evidence type="ECO:0000313" key="7">
    <source>
        <dbReference type="EMBL" id="KAK9149148.1"/>
    </source>
</evidence>
<proteinExistence type="inferred from homology"/>
<dbReference type="GO" id="GO:0060320">
    <property type="term" value="P:rejection of self pollen"/>
    <property type="evidence" value="ECO:0007669"/>
    <property type="project" value="UniProtKB-KW"/>
</dbReference>
<feature type="chain" id="PRO_5042666926" description="S-protein homolog" evidence="6">
    <location>
        <begin position="32"/>
        <end position="147"/>
    </location>
</feature>
<accession>A0AAP0KCH6</accession>
<evidence type="ECO:0000256" key="4">
    <source>
        <dbReference type="ARBA" id="ARBA00022525"/>
    </source>
</evidence>
<evidence type="ECO:0000256" key="5">
    <source>
        <dbReference type="ARBA" id="ARBA00022729"/>
    </source>
</evidence>
<evidence type="ECO:0000256" key="6">
    <source>
        <dbReference type="RuleBase" id="RU367044"/>
    </source>
</evidence>
<dbReference type="GO" id="GO:0005576">
    <property type="term" value="C:extracellular region"/>
    <property type="evidence" value="ECO:0007669"/>
    <property type="project" value="UniProtKB-SubCell"/>
</dbReference>
<name>A0AAP0KCH6_9MAGN</name>
<dbReference type="PANTHER" id="PTHR31232:SF156">
    <property type="entry name" value="PLANT SELF-INCOMPATIBILITY PROTEIN S1 FAMILY-RELATED"/>
    <property type="match status" value="1"/>
</dbReference>
<comment type="similarity">
    <text evidence="2 6">Belongs to the plant self-incompatibility (S1) protein family.</text>
</comment>
<comment type="caution">
    <text evidence="7">The sequence shown here is derived from an EMBL/GenBank/DDBJ whole genome shotgun (WGS) entry which is preliminary data.</text>
</comment>
<sequence length="147" mass="17060">MGMESYHGQSVSFAFATFLFILVLQCMHVEPIPLINIKRHVHVWNDVSSTVILNLHCKSRDDDLGQHVLAYEQEFTWSFRGNIFARTLFWCAMNWANSTGHVFQQSFVVYQSKVTLCGKNCVWSARTDGVYFLESFAGVYVLMYNWQ</sequence>
<evidence type="ECO:0000256" key="3">
    <source>
        <dbReference type="ARBA" id="ARBA00022471"/>
    </source>
</evidence>
<keyword evidence="4 6" id="KW-0964">Secreted</keyword>
<dbReference type="EMBL" id="JBBNAG010000003">
    <property type="protein sequence ID" value="KAK9149148.1"/>
    <property type="molecule type" value="Genomic_DNA"/>
</dbReference>
<evidence type="ECO:0000313" key="8">
    <source>
        <dbReference type="Proteomes" id="UP001419268"/>
    </source>
</evidence>
<keyword evidence="5 6" id="KW-0732">Signal</keyword>
<protein>
    <recommendedName>
        <fullName evidence="6">S-protein homolog</fullName>
    </recommendedName>
</protein>
<dbReference type="AlphaFoldDB" id="A0AAP0KCH6"/>
<reference evidence="7 8" key="1">
    <citation type="submission" date="2024-01" db="EMBL/GenBank/DDBJ databases">
        <title>Genome assemblies of Stephania.</title>
        <authorList>
            <person name="Yang L."/>
        </authorList>
    </citation>
    <scope>NUCLEOTIDE SEQUENCE [LARGE SCALE GENOMIC DNA]</scope>
    <source>
        <strain evidence="7">JXDWG</strain>
        <tissue evidence="7">Leaf</tissue>
    </source>
</reference>
<keyword evidence="3 6" id="KW-0713">Self-incompatibility</keyword>
<dbReference type="InterPro" id="IPR010264">
    <property type="entry name" value="Self-incomp_S1"/>
</dbReference>
<evidence type="ECO:0000256" key="1">
    <source>
        <dbReference type="ARBA" id="ARBA00004613"/>
    </source>
</evidence>
<feature type="signal peptide" evidence="6">
    <location>
        <begin position="1"/>
        <end position="31"/>
    </location>
</feature>
<evidence type="ECO:0000256" key="2">
    <source>
        <dbReference type="ARBA" id="ARBA00005581"/>
    </source>
</evidence>
<dbReference type="PANTHER" id="PTHR31232">
    <property type="match status" value="1"/>
</dbReference>
<dbReference type="Proteomes" id="UP001419268">
    <property type="component" value="Unassembled WGS sequence"/>
</dbReference>